<feature type="coiled-coil region" evidence="1">
    <location>
        <begin position="49"/>
        <end position="105"/>
    </location>
</feature>
<feature type="region of interest" description="Disordered" evidence="2">
    <location>
        <begin position="110"/>
        <end position="133"/>
    </location>
</feature>
<keyword evidence="3" id="KW-0472">Membrane</keyword>
<evidence type="ECO:0000313" key="5">
    <source>
        <dbReference type="Proteomes" id="UP001379945"/>
    </source>
</evidence>
<comment type="caution">
    <text evidence="4">The sequence shown here is derived from an EMBL/GenBank/DDBJ whole genome shotgun (WGS) entry which is preliminary data.</text>
</comment>
<dbReference type="Proteomes" id="UP001379945">
    <property type="component" value="Unassembled WGS sequence"/>
</dbReference>
<dbReference type="RefSeq" id="WP_341399682.1">
    <property type="nucleotide sequence ID" value="NZ_JBBUTI010000008.1"/>
</dbReference>
<organism evidence="4 5">
    <name type="scientific">Ideonella margarita</name>
    <dbReference type="NCBI Taxonomy" id="2984191"/>
    <lineage>
        <taxon>Bacteria</taxon>
        <taxon>Pseudomonadati</taxon>
        <taxon>Pseudomonadota</taxon>
        <taxon>Betaproteobacteria</taxon>
        <taxon>Burkholderiales</taxon>
        <taxon>Sphaerotilaceae</taxon>
        <taxon>Ideonella</taxon>
    </lineage>
</organism>
<evidence type="ECO:0000256" key="1">
    <source>
        <dbReference type="SAM" id="Coils"/>
    </source>
</evidence>
<keyword evidence="3" id="KW-1133">Transmembrane helix</keyword>
<evidence type="ECO:0008006" key="6">
    <source>
        <dbReference type="Google" id="ProtNLM"/>
    </source>
</evidence>
<proteinExistence type="predicted"/>
<reference evidence="4 5" key="1">
    <citation type="submission" date="2024-04" db="EMBL/GenBank/DDBJ databases">
        <title>Novel species of the genus Ideonella isolated from streams.</title>
        <authorList>
            <person name="Lu H."/>
        </authorList>
    </citation>
    <scope>NUCLEOTIDE SEQUENCE [LARGE SCALE GENOMIC DNA]</scope>
    <source>
        <strain evidence="4 5">LYT19W</strain>
    </source>
</reference>
<feature type="transmembrane region" description="Helical" evidence="3">
    <location>
        <begin position="6"/>
        <end position="25"/>
    </location>
</feature>
<keyword evidence="5" id="KW-1185">Reference proteome</keyword>
<gene>
    <name evidence="4" type="ORF">AACH00_13550</name>
</gene>
<dbReference type="EMBL" id="JBBUTI010000008">
    <property type="protein sequence ID" value="MEK8047381.1"/>
    <property type="molecule type" value="Genomic_DNA"/>
</dbReference>
<sequence length="133" mass="14953">MDLFLSAAWLVCGAVVGAMLALVLGPMRAKKQAQQAKLALADGQQRRALERMRESHHELTEQIESLNRRHAQQIEALKHQHGIELRAAEDEIRRVREQVSRLLDVAEEGQVISGTSFQPTQFDESEPPAPPKR</sequence>
<keyword evidence="3" id="KW-0812">Transmembrane</keyword>
<accession>A0ABU9C662</accession>
<feature type="compositionally biased region" description="Polar residues" evidence="2">
    <location>
        <begin position="112"/>
        <end position="122"/>
    </location>
</feature>
<evidence type="ECO:0000256" key="3">
    <source>
        <dbReference type="SAM" id="Phobius"/>
    </source>
</evidence>
<evidence type="ECO:0000313" key="4">
    <source>
        <dbReference type="EMBL" id="MEK8047381.1"/>
    </source>
</evidence>
<protein>
    <recommendedName>
        <fullName evidence="6">DUF2746 domain-containing protein</fullName>
    </recommendedName>
</protein>
<name>A0ABU9C662_9BURK</name>
<keyword evidence="1" id="KW-0175">Coiled coil</keyword>
<evidence type="ECO:0000256" key="2">
    <source>
        <dbReference type="SAM" id="MobiDB-lite"/>
    </source>
</evidence>